<organism evidence="1 2">
    <name type="scientific">Allochromatium warmingii</name>
    <name type="common">Chromatium warmingii</name>
    <dbReference type="NCBI Taxonomy" id="61595"/>
    <lineage>
        <taxon>Bacteria</taxon>
        <taxon>Pseudomonadati</taxon>
        <taxon>Pseudomonadota</taxon>
        <taxon>Gammaproteobacteria</taxon>
        <taxon>Chromatiales</taxon>
        <taxon>Chromatiaceae</taxon>
        <taxon>Allochromatium</taxon>
    </lineage>
</organism>
<sequence>MIVKCEAVYFPVTEVNKENGKFNIDGKEITGYRIESSDESNLKLTWDLPESKQDMISTLEKTKWKNDDVSYDDFDCDADSYNIRSFNENGDEINEDDYEEVDFDGDCNLELEYFEVDNGLDHITLFDDDEDEIVISPSNFSSYDDFILKVKELCG</sequence>
<dbReference type="AlphaFoldDB" id="A0A1H3D8U3"/>
<dbReference type="Proteomes" id="UP000198672">
    <property type="component" value="Unassembled WGS sequence"/>
</dbReference>
<dbReference type="EMBL" id="FNOW01000008">
    <property type="protein sequence ID" value="SDX62099.1"/>
    <property type="molecule type" value="Genomic_DNA"/>
</dbReference>
<keyword evidence="2" id="KW-1185">Reference proteome</keyword>
<dbReference type="RefSeq" id="WP_143116998.1">
    <property type="nucleotide sequence ID" value="NZ_FNOW01000008.1"/>
</dbReference>
<accession>A0A1H3D8U3</accession>
<protein>
    <submittedName>
        <fullName evidence="1">Uncharacterized protein</fullName>
    </submittedName>
</protein>
<evidence type="ECO:0000313" key="1">
    <source>
        <dbReference type="EMBL" id="SDX62099.1"/>
    </source>
</evidence>
<reference evidence="2" key="1">
    <citation type="submission" date="2016-10" db="EMBL/GenBank/DDBJ databases">
        <authorList>
            <person name="Varghese N."/>
            <person name="Submissions S."/>
        </authorList>
    </citation>
    <scope>NUCLEOTIDE SEQUENCE [LARGE SCALE GENOMIC DNA]</scope>
    <source>
        <strain evidence="2">DSM 173</strain>
    </source>
</reference>
<name>A0A1H3D8U3_ALLWA</name>
<evidence type="ECO:0000313" key="2">
    <source>
        <dbReference type="Proteomes" id="UP000198672"/>
    </source>
</evidence>
<dbReference type="STRING" id="61595.SAMN05421644_1086"/>
<proteinExistence type="predicted"/>
<gene>
    <name evidence="1" type="ORF">SAMN05421644_1086</name>
</gene>